<protein>
    <submittedName>
        <fullName evidence="1">Uncharacterized protein</fullName>
    </submittedName>
</protein>
<organism evidence="1 2">
    <name type="scientific">Liparis tanakae</name>
    <name type="common">Tanaka's snailfish</name>
    <dbReference type="NCBI Taxonomy" id="230148"/>
    <lineage>
        <taxon>Eukaryota</taxon>
        <taxon>Metazoa</taxon>
        <taxon>Chordata</taxon>
        <taxon>Craniata</taxon>
        <taxon>Vertebrata</taxon>
        <taxon>Euteleostomi</taxon>
        <taxon>Actinopterygii</taxon>
        <taxon>Neopterygii</taxon>
        <taxon>Teleostei</taxon>
        <taxon>Neoteleostei</taxon>
        <taxon>Acanthomorphata</taxon>
        <taxon>Eupercaria</taxon>
        <taxon>Perciformes</taxon>
        <taxon>Cottioidei</taxon>
        <taxon>Cottales</taxon>
        <taxon>Liparidae</taxon>
        <taxon>Liparis</taxon>
    </lineage>
</organism>
<comment type="caution">
    <text evidence="1">The sequence shown here is derived from an EMBL/GenBank/DDBJ whole genome shotgun (WGS) entry which is preliminary data.</text>
</comment>
<dbReference type="Proteomes" id="UP000314294">
    <property type="component" value="Unassembled WGS sequence"/>
</dbReference>
<evidence type="ECO:0000313" key="2">
    <source>
        <dbReference type="Proteomes" id="UP000314294"/>
    </source>
</evidence>
<gene>
    <name evidence="1" type="ORF">EYF80_020964</name>
</gene>
<dbReference type="EMBL" id="SRLO01000184">
    <property type="protein sequence ID" value="TNN68776.1"/>
    <property type="molecule type" value="Genomic_DNA"/>
</dbReference>
<dbReference type="AlphaFoldDB" id="A0A4Z2HSE9"/>
<accession>A0A4Z2HSE9</accession>
<evidence type="ECO:0000313" key="1">
    <source>
        <dbReference type="EMBL" id="TNN68776.1"/>
    </source>
</evidence>
<reference evidence="1 2" key="1">
    <citation type="submission" date="2019-03" db="EMBL/GenBank/DDBJ databases">
        <title>First draft genome of Liparis tanakae, snailfish: a comprehensive survey of snailfish specific genes.</title>
        <authorList>
            <person name="Kim W."/>
            <person name="Song I."/>
            <person name="Jeong J.-H."/>
            <person name="Kim D."/>
            <person name="Kim S."/>
            <person name="Ryu S."/>
            <person name="Song J.Y."/>
            <person name="Lee S.K."/>
        </authorList>
    </citation>
    <scope>NUCLEOTIDE SEQUENCE [LARGE SCALE GENOMIC DNA]</scope>
    <source>
        <tissue evidence="1">Muscle</tissue>
    </source>
</reference>
<proteinExistence type="predicted"/>
<sequence length="95" mass="10975">MHARSRFIRAIGDFLPTGVRGLLGGKFPWFSQKEILQMVWAQRAGRGQVAGYWKSSSYYNSIIVHTRARQSFYESRLREDGEWTSHIVIGVSKVR</sequence>
<keyword evidence="2" id="KW-1185">Reference proteome</keyword>
<name>A0A4Z2HSE9_9TELE</name>